<dbReference type="Pfam" id="PF01693">
    <property type="entry name" value="Cauli_VI"/>
    <property type="match status" value="2"/>
</dbReference>
<dbReference type="OMA" id="HNTHVNI"/>
<dbReference type="InterPro" id="IPR011320">
    <property type="entry name" value="RNase_H1_N"/>
</dbReference>
<feature type="compositionally biased region" description="Acidic residues" evidence="1">
    <location>
        <begin position="159"/>
        <end position="170"/>
    </location>
</feature>
<feature type="compositionally biased region" description="Acidic residues" evidence="1">
    <location>
        <begin position="218"/>
        <end position="227"/>
    </location>
</feature>
<evidence type="ECO:0000256" key="1">
    <source>
        <dbReference type="SAM" id="MobiDB-lite"/>
    </source>
</evidence>
<feature type="region of interest" description="Disordered" evidence="1">
    <location>
        <begin position="53"/>
        <end position="91"/>
    </location>
</feature>
<accession>M7T1Y5</accession>
<dbReference type="PANTHER" id="PTHR38846:SF1">
    <property type="entry name" value="C3H1-TYPE DOMAIN-CONTAINING PROTEIN"/>
    <property type="match status" value="1"/>
</dbReference>
<dbReference type="HOGENOM" id="CLU_561428_0_0_1"/>
<evidence type="ECO:0000313" key="3">
    <source>
        <dbReference type="EMBL" id="EMR63831.1"/>
    </source>
</evidence>
<dbReference type="Proteomes" id="UP000012174">
    <property type="component" value="Unassembled WGS sequence"/>
</dbReference>
<dbReference type="EMBL" id="KB707155">
    <property type="protein sequence ID" value="EMR63831.1"/>
    <property type="molecule type" value="Genomic_DNA"/>
</dbReference>
<feature type="compositionally biased region" description="Low complexity" evidence="1">
    <location>
        <begin position="238"/>
        <end position="257"/>
    </location>
</feature>
<gene>
    <name evidence="3" type="ORF">UCREL1_9216</name>
</gene>
<feature type="domain" description="Ribonuclease H1 N-terminal" evidence="2">
    <location>
        <begin position="8"/>
        <end position="51"/>
    </location>
</feature>
<dbReference type="InterPro" id="IPR037056">
    <property type="entry name" value="RNase_H1_N_sf"/>
</dbReference>
<dbReference type="PANTHER" id="PTHR38846">
    <property type="entry name" value="C3H1-TYPE DOMAIN-CONTAINING PROTEIN"/>
    <property type="match status" value="1"/>
</dbReference>
<evidence type="ECO:0000313" key="4">
    <source>
        <dbReference type="Proteomes" id="UP000012174"/>
    </source>
</evidence>
<feature type="region of interest" description="Disordered" evidence="1">
    <location>
        <begin position="216"/>
        <end position="271"/>
    </location>
</feature>
<proteinExistence type="predicted"/>
<evidence type="ECO:0000259" key="2">
    <source>
        <dbReference type="Pfam" id="PF01693"/>
    </source>
</evidence>
<keyword evidence="4" id="KW-1185">Reference proteome</keyword>
<dbReference type="KEGG" id="ela:UCREL1_9216"/>
<dbReference type="Gene3D" id="3.40.970.10">
    <property type="entry name" value="Ribonuclease H1, N-terminal domain"/>
    <property type="match status" value="2"/>
</dbReference>
<protein>
    <submittedName>
        <fullName evidence="3">Putative ribonuclease h protein</fullName>
    </submittedName>
</protein>
<dbReference type="SUPFAM" id="SSF55658">
    <property type="entry name" value="L9 N-domain-like"/>
    <property type="match status" value="2"/>
</dbReference>
<dbReference type="OrthoDB" id="6105938at2759"/>
<feature type="region of interest" description="Disordered" evidence="1">
    <location>
        <begin position="140"/>
        <end position="191"/>
    </location>
</feature>
<organism evidence="3 4">
    <name type="scientific">Eutypa lata (strain UCR-EL1)</name>
    <name type="common">Grapevine dieback disease fungus</name>
    <name type="synonym">Eutypa armeniacae</name>
    <dbReference type="NCBI Taxonomy" id="1287681"/>
    <lineage>
        <taxon>Eukaryota</taxon>
        <taxon>Fungi</taxon>
        <taxon>Dikarya</taxon>
        <taxon>Ascomycota</taxon>
        <taxon>Pezizomycotina</taxon>
        <taxon>Sordariomycetes</taxon>
        <taxon>Xylariomycetidae</taxon>
        <taxon>Xylariales</taxon>
        <taxon>Diatrypaceae</taxon>
        <taxon>Eutypa</taxon>
    </lineage>
</organism>
<dbReference type="AlphaFoldDB" id="M7T1Y5"/>
<dbReference type="InterPro" id="IPR009027">
    <property type="entry name" value="Ribosomal_bL9/RNase_H1_N"/>
</dbReference>
<feature type="domain" description="Ribonuclease H1 N-terminal" evidence="2">
    <location>
        <begin position="92"/>
        <end position="135"/>
    </location>
</feature>
<dbReference type="eggNOG" id="ENOG502RG1C">
    <property type="taxonomic scope" value="Eukaryota"/>
</dbReference>
<dbReference type="STRING" id="1287681.M7T1Y5"/>
<reference evidence="4" key="1">
    <citation type="journal article" date="2013" name="Genome Announc.">
        <title>Draft genome sequence of the grapevine dieback fungus Eutypa lata UCR-EL1.</title>
        <authorList>
            <person name="Blanco-Ulate B."/>
            <person name="Rolshausen P.E."/>
            <person name="Cantu D."/>
        </authorList>
    </citation>
    <scope>NUCLEOTIDE SEQUENCE [LARGE SCALE GENOMIC DNA]</scope>
    <source>
        <strain evidence="4">UCR-EL1</strain>
    </source>
</reference>
<sequence>MAKKHGPKFYGVRVGRTPGVYLTREECKAQTAGYPGNAQKAFRTYKDAADWVAAGSSSSSDGGGGSGGPTALPATSVASSAKNEKKKKSGTRYYAVATGHTPGIYTDYTDAQAAHSGFKGSKHQSFDSRAEAEAYLRLYSSNDSGSGSGSGDTNPSLEDGNEDIEDDDDGSSTSSWSDGDDDDGTIKVEDVAPGSFMLSVYESTQREQQQASLIDLTGDSDDDDDDDSRDRHHPLLPPSSAQPQYAPSSAQQQQQQQRPPPSYFDQFDNFKPDASASFDDEFARCMSSQAIAPRTAEYRLQRTRAIAQEIKFHYSQDDYNQDDNYDNDNDISLTQVEREEKEERKRAHRLKMYQNLCRATRLPIYASLRECEDALRGVLVNIVDYIDAARAGDNPCVEVWDDFDAFREYTLGGDGSKCIDIREAKRIDGGFLTVLLRNFRRGGGGGGGDKRRSRKRKRGRERDGAVNGRGDGVVTGGNAVKCARVL</sequence>
<feature type="region of interest" description="Disordered" evidence="1">
    <location>
        <begin position="443"/>
        <end position="472"/>
    </location>
</feature>
<name>M7T1Y5_EUTLA</name>